<dbReference type="Proteomes" id="UP001601992">
    <property type="component" value="Unassembled WGS sequence"/>
</dbReference>
<keyword evidence="3" id="KW-1185">Reference proteome</keyword>
<sequence>MHGSKAELGDNAEDIPHRLTAKVAGPAIAAGAISLGLVLIGACGLGQHDVYVAPPPLSADGHVVTGTRAASATSYVVVIPPSPSWRIAARTTPRPTSTTSPFPSDPPFPAATPTMDPFDEQSFDPPGHTTPPTSTTDPYDGNTTTTSPATSVTTDPQYPHHRLPSEEGDN</sequence>
<comment type="caution">
    <text evidence="2">The sequence shown here is derived from an EMBL/GenBank/DDBJ whole genome shotgun (WGS) entry which is preliminary data.</text>
</comment>
<feature type="region of interest" description="Disordered" evidence="1">
    <location>
        <begin position="86"/>
        <end position="170"/>
    </location>
</feature>
<name>A0ABW6RQB2_9NOCA</name>
<reference evidence="2 3" key="1">
    <citation type="submission" date="2024-10" db="EMBL/GenBank/DDBJ databases">
        <title>The Natural Products Discovery Center: Release of the First 8490 Sequenced Strains for Exploring Actinobacteria Biosynthetic Diversity.</title>
        <authorList>
            <person name="Kalkreuter E."/>
            <person name="Kautsar S.A."/>
            <person name="Yang D."/>
            <person name="Bader C.D."/>
            <person name="Teijaro C.N."/>
            <person name="Fluegel L."/>
            <person name="Davis C.M."/>
            <person name="Simpson J.R."/>
            <person name="Lauterbach L."/>
            <person name="Steele A.D."/>
            <person name="Gui C."/>
            <person name="Meng S."/>
            <person name="Li G."/>
            <person name="Viehrig K."/>
            <person name="Ye F."/>
            <person name="Su P."/>
            <person name="Kiefer A.F."/>
            <person name="Nichols A."/>
            <person name="Cepeda A.J."/>
            <person name="Yan W."/>
            <person name="Fan B."/>
            <person name="Jiang Y."/>
            <person name="Adhikari A."/>
            <person name="Zheng C.-J."/>
            <person name="Schuster L."/>
            <person name="Cowan T.M."/>
            <person name="Smanski M.J."/>
            <person name="Chevrette M.G."/>
            <person name="De Carvalho L.P.S."/>
            <person name="Shen B."/>
        </authorList>
    </citation>
    <scope>NUCLEOTIDE SEQUENCE [LARGE SCALE GENOMIC DNA]</scope>
    <source>
        <strain evidence="2 3">NPDC002593</strain>
    </source>
</reference>
<evidence type="ECO:0000313" key="2">
    <source>
        <dbReference type="EMBL" id="MFF3566185.1"/>
    </source>
</evidence>
<gene>
    <name evidence="2" type="ORF">ACFYXQ_00225</name>
</gene>
<evidence type="ECO:0000313" key="3">
    <source>
        <dbReference type="Proteomes" id="UP001601992"/>
    </source>
</evidence>
<feature type="compositionally biased region" description="Low complexity" evidence="1">
    <location>
        <begin position="88"/>
        <end position="102"/>
    </location>
</feature>
<organism evidence="2 3">
    <name type="scientific">Nocardia jiangxiensis</name>
    <dbReference type="NCBI Taxonomy" id="282685"/>
    <lineage>
        <taxon>Bacteria</taxon>
        <taxon>Bacillati</taxon>
        <taxon>Actinomycetota</taxon>
        <taxon>Actinomycetes</taxon>
        <taxon>Mycobacteriales</taxon>
        <taxon>Nocardiaceae</taxon>
        <taxon>Nocardia</taxon>
    </lineage>
</organism>
<accession>A0ABW6RQB2</accession>
<dbReference type="EMBL" id="JBIAQY010000001">
    <property type="protein sequence ID" value="MFF3566185.1"/>
    <property type="molecule type" value="Genomic_DNA"/>
</dbReference>
<feature type="compositionally biased region" description="Low complexity" evidence="1">
    <location>
        <begin position="125"/>
        <end position="154"/>
    </location>
</feature>
<protein>
    <submittedName>
        <fullName evidence="2">Uncharacterized protein</fullName>
    </submittedName>
</protein>
<dbReference type="RefSeq" id="WP_051193585.1">
    <property type="nucleotide sequence ID" value="NZ_JBIAQY010000001.1"/>
</dbReference>
<evidence type="ECO:0000256" key="1">
    <source>
        <dbReference type="SAM" id="MobiDB-lite"/>
    </source>
</evidence>
<proteinExistence type="predicted"/>